<accession>A0A915JYP3</accession>
<dbReference type="AlphaFoldDB" id="A0A915JYP3"/>
<protein>
    <submittedName>
        <fullName evidence="3">Uncharacterized protein</fullName>
    </submittedName>
</protein>
<dbReference type="Proteomes" id="UP000887565">
    <property type="component" value="Unplaced"/>
</dbReference>
<sequence length="142" mass="15631">MQQLISTTTTTAATGNPPTPIPPLVTSPFHSEEMRDIYIPNGTLHETEPAQVFSRPPVHVKPKAPSMDTLYNKEFSCTTRGEEEASRLAPPRRPQPVANPFGFSDYPPTTIMITRNLGTNCRTPLTAKKIVVSKPLSTICTR</sequence>
<evidence type="ECO:0000313" key="2">
    <source>
        <dbReference type="Proteomes" id="UP000887565"/>
    </source>
</evidence>
<dbReference type="WBParaSite" id="nRc.2.0.1.t31115-RA">
    <property type="protein sequence ID" value="nRc.2.0.1.t31115-RA"/>
    <property type="gene ID" value="nRc.2.0.1.g31115"/>
</dbReference>
<evidence type="ECO:0000313" key="3">
    <source>
        <dbReference type="WBParaSite" id="nRc.2.0.1.t31115-RA"/>
    </source>
</evidence>
<keyword evidence="2" id="KW-1185">Reference proteome</keyword>
<feature type="region of interest" description="Disordered" evidence="1">
    <location>
        <begin position="1"/>
        <end position="22"/>
    </location>
</feature>
<evidence type="ECO:0000256" key="1">
    <source>
        <dbReference type="SAM" id="MobiDB-lite"/>
    </source>
</evidence>
<feature type="compositionally biased region" description="Low complexity" evidence="1">
    <location>
        <begin position="7"/>
        <end position="16"/>
    </location>
</feature>
<proteinExistence type="predicted"/>
<name>A0A915JYP3_ROMCU</name>
<organism evidence="2 3">
    <name type="scientific">Romanomermis culicivorax</name>
    <name type="common">Nematode worm</name>
    <dbReference type="NCBI Taxonomy" id="13658"/>
    <lineage>
        <taxon>Eukaryota</taxon>
        <taxon>Metazoa</taxon>
        <taxon>Ecdysozoa</taxon>
        <taxon>Nematoda</taxon>
        <taxon>Enoplea</taxon>
        <taxon>Dorylaimia</taxon>
        <taxon>Mermithida</taxon>
        <taxon>Mermithoidea</taxon>
        <taxon>Mermithidae</taxon>
        <taxon>Romanomermis</taxon>
    </lineage>
</organism>
<feature type="region of interest" description="Disordered" evidence="1">
    <location>
        <begin position="78"/>
        <end position="103"/>
    </location>
</feature>
<reference evidence="3" key="1">
    <citation type="submission" date="2022-11" db="UniProtKB">
        <authorList>
            <consortium name="WormBaseParasite"/>
        </authorList>
    </citation>
    <scope>IDENTIFICATION</scope>
</reference>